<sequence length="42" mass="4577">MASSDIDSDSERTTTTGCGSAALYYYPSFSCFSCTLFMQPFS</sequence>
<accession>A0A450WTP5</accession>
<protein>
    <submittedName>
        <fullName evidence="1">Uncharacterized protein</fullName>
    </submittedName>
</protein>
<dbReference type="EMBL" id="CAADFL010000693">
    <property type="protein sequence ID" value="VFK20397.1"/>
    <property type="molecule type" value="Genomic_DNA"/>
</dbReference>
<gene>
    <name evidence="1" type="ORF">BECKFM1743B_GA0114221_106931</name>
</gene>
<name>A0A450WTP5_9GAMM</name>
<evidence type="ECO:0000313" key="1">
    <source>
        <dbReference type="EMBL" id="VFK20397.1"/>
    </source>
</evidence>
<dbReference type="AlphaFoldDB" id="A0A450WTP5"/>
<reference evidence="1" key="1">
    <citation type="submission" date="2019-02" db="EMBL/GenBank/DDBJ databases">
        <authorList>
            <person name="Gruber-Vodicka R. H."/>
            <person name="Seah K. B. B."/>
        </authorList>
    </citation>
    <scope>NUCLEOTIDE SEQUENCE</scope>
    <source>
        <strain evidence="1">BECK_BZ164</strain>
    </source>
</reference>
<organism evidence="1">
    <name type="scientific">Candidatus Kentrum sp. FM</name>
    <dbReference type="NCBI Taxonomy" id="2126340"/>
    <lineage>
        <taxon>Bacteria</taxon>
        <taxon>Pseudomonadati</taxon>
        <taxon>Pseudomonadota</taxon>
        <taxon>Gammaproteobacteria</taxon>
        <taxon>Candidatus Kentrum</taxon>
    </lineage>
</organism>
<proteinExistence type="predicted"/>